<sequence length="28" mass="3226">MNFFASTRTHHCSSSFFLLIPLRISAIQ</sequence>
<proteinExistence type="predicted"/>
<dbReference type="AlphaFoldDB" id="A0A2P2K8N2"/>
<name>A0A2P2K8N2_RHIMU</name>
<protein>
    <submittedName>
        <fullName evidence="1">Uncharacterized protein</fullName>
    </submittedName>
</protein>
<evidence type="ECO:0000313" key="1">
    <source>
        <dbReference type="EMBL" id="MBX02115.1"/>
    </source>
</evidence>
<dbReference type="EMBL" id="GGEC01021631">
    <property type="protein sequence ID" value="MBX02115.1"/>
    <property type="molecule type" value="Transcribed_RNA"/>
</dbReference>
<organism evidence="1">
    <name type="scientific">Rhizophora mucronata</name>
    <name type="common">Asiatic mangrove</name>
    <dbReference type="NCBI Taxonomy" id="61149"/>
    <lineage>
        <taxon>Eukaryota</taxon>
        <taxon>Viridiplantae</taxon>
        <taxon>Streptophyta</taxon>
        <taxon>Embryophyta</taxon>
        <taxon>Tracheophyta</taxon>
        <taxon>Spermatophyta</taxon>
        <taxon>Magnoliopsida</taxon>
        <taxon>eudicotyledons</taxon>
        <taxon>Gunneridae</taxon>
        <taxon>Pentapetalae</taxon>
        <taxon>rosids</taxon>
        <taxon>fabids</taxon>
        <taxon>Malpighiales</taxon>
        <taxon>Rhizophoraceae</taxon>
        <taxon>Rhizophora</taxon>
    </lineage>
</organism>
<reference evidence="1" key="1">
    <citation type="submission" date="2018-02" db="EMBL/GenBank/DDBJ databases">
        <title>Rhizophora mucronata_Transcriptome.</title>
        <authorList>
            <person name="Meera S.P."/>
            <person name="Sreeshan A."/>
            <person name="Augustine A."/>
        </authorList>
    </citation>
    <scope>NUCLEOTIDE SEQUENCE</scope>
    <source>
        <tissue evidence="1">Leaf</tissue>
    </source>
</reference>
<accession>A0A2P2K8N2</accession>